<sequence>MVIRSPQRPRVSAYDRPVSGRPRVLASWLADNGEAPQGPVTVTQMGLGCTNATWLVTDQARRQWVLRERINPDPRSFDREATLLTRLRAAGRPVPEVVGHGQQRGRHFMVLRFVPGVVIDDEIQASRLNAAQRRRLGESIIDTLAGLHTVDPRVIGLPVFGSSHLDRQIAAVSDVWMSSGTSSVHDSAWCALRTRLLTRRPMRESRARVVHGDYRLANIVTREDAQVLTVVDWERCTAGNPLMDLAWLLNSWRAPGEPIGCPLSPTRIGGFSSREELAGFYADRTDIDLHEVTFYRALAYWTSATLLQAAETRRRADASRQLLGNVDEEITFSLIEAASLLRRPTW</sequence>
<dbReference type="EMBL" id="FMUB01000017">
    <property type="protein sequence ID" value="SCX33338.1"/>
    <property type="molecule type" value="Genomic_DNA"/>
</dbReference>
<dbReference type="Proteomes" id="UP000199707">
    <property type="component" value="Unassembled WGS sequence"/>
</dbReference>
<accession>A0A1G4X0D6</accession>
<name>A0A1G4X0D6_9MYCO</name>
<proteinExistence type="predicted"/>
<dbReference type="InterPro" id="IPR002575">
    <property type="entry name" value="Aminoglycoside_PTrfase"/>
</dbReference>
<dbReference type="Pfam" id="PF01636">
    <property type="entry name" value="APH"/>
    <property type="match status" value="1"/>
</dbReference>
<dbReference type="SUPFAM" id="SSF56112">
    <property type="entry name" value="Protein kinase-like (PK-like)"/>
    <property type="match status" value="1"/>
</dbReference>
<evidence type="ECO:0000259" key="1">
    <source>
        <dbReference type="Pfam" id="PF01636"/>
    </source>
</evidence>
<organism evidence="2 3">
    <name type="scientific">Mycolicibacterium fluoranthenivorans</name>
    <dbReference type="NCBI Taxonomy" id="258505"/>
    <lineage>
        <taxon>Bacteria</taxon>
        <taxon>Bacillati</taxon>
        <taxon>Actinomycetota</taxon>
        <taxon>Actinomycetes</taxon>
        <taxon>Mycobacteriales</taxon>
        <taxon>Mycobacteriaceae</taxon>
        <taxon>Mycolicibacterium</taxon>
    </lineage>
</organism>
<reference evidence="3" key="1">
    <citation type="submission" date="2016-10" db="EMBL/GenBank/DDBJ databases">
        <authorList>
            <person name="Varghese N."/>
            <person name="Submissions S."/>
        </authorList>
    </citation>
    <scope>NUCLEOTIDE SEQUENCE [LARGE SCALE GENOMIC DNA]</scope>
    <source>
        <strain evidence="3">UNC267MFSha1.1M11</strain>
    </source>
</reference>
<keyword evidence="2" id="KW-0418">Kinase</keyword>
<keyword evidence="2" id="KW-0808">Transferase</keyword>
<dbReference type="Gene3D" id="3.90.1200.10">
    <property type="match status" value="1"/>
</dbReference>
<gene>
    <name evidence="2" type="ORF">SAMN02799620_05921</name>
</gene>
<dbReference type="STRING" id="1502745.SAMN02799620_05921"/>
<dbReference type="InterPro" id="IPR051678">
    <property type="entry name" value="AGP_Transferase"/>
</dbReference>
<dbReference type="GO" id="GO:0016301">
    <property type="term" value="F:kinase activity"/>
    <property type="evidence" value="ECO:0007669"/>
    <property type="project" value="UniProtKB-KW"/>
</dbReference>
<evidence type="ECO:0000313" key="2">
    <source>
        <dbReference type="EMBL" id="SCX33338.1"/>
    </source>
</evidence>
<dbReference type="PANTHER" id="PTHR21310:SF40">
    <property type="entry name" value="AMINOGLYCOSIDE PHOSPHOTRANSFERASE DOMAIN-CONTAINING PROTEIN-RELATED"/>
    <property type="match status" value="1"/>
</dbReference>
<dbReference type="AlphaFoldDB" id="A0A1G4X0D6"/>
<dbReference type="Gene3D" id="3.30.200.20">
    <property type="entry name" value="Phosphorylase Kinase, domain 1"/>
    <property type="match status" value="1"/>
</dbReference>
<dbReference type="InterPro" id="IPR011009">
    <property type="entry name" value="Kinase-like_dom_sf"/>
</dbReference>
<evidence type="ECO:0000313" key="3">
    <source>
        <dbReference type="Proteomes" id="UP000199707"/>
    </source>
</evidence>
<dbReference type="PANTHER" id="PTHR21310">
    <property type="entry name" value="AMINOGLYCOSIDE PHOSPHOTRANSFERASE-RELATED-RELATED"/>
    <property type="match status" value="1"/>
</dbReference>
<feature type="domain" description="Aminoglycoside phosphotransferase" evidence="1">
    <location>
        <begin position="42"/>
        <end position="256"/>
    </location>
</feature>
<protein>
    <submittedName>
        <fullName evidence="2">Predicted kinase, aminoglycoside phosphotransferase (APT) family</fullName>
    </submittedName>
</protein>
<dbReference type="InterPro" id="IPR041726">
    <property type="entry name" value="ACAD10_11_N"/>
</dbReference>
<dbReference type="CDD" id="cd05154">
    <property type="entry name" value="ACAD10_11_N-like"/>
    <property type="match status" value="1"/>
</dbReference>